<dbReference type="GO" id="GO:0008483">
    <property type="term" value="F:transaminase activity"/>
    <property type="evidence" value="ECO:0007669"/>
    <property type="project" value="UniProtKB-KW"/>
</dbReference>
<protein>
    <submittedName>
        <fullName evidence="5">Aminotransferase class-III</fullName>
        <ecNumber evidence="5">2.6.1.-</ecNumber>
    </submittedName>
</protein>
<dbReference type="Gene3D" id="3.90.1150.10">
    <property type="entry name" value="Aspartate Aminotransferase, domain 1"/>
    <property type="match status" value="1"/>
</dbReference>
<keyword evidence="5" id="KW-0808">Transferase</keyword>
<dbReference type="PANTHER" id="PTHR43094">
    <property type="entry name" value="AMINOTRANSFERASE"/>
    <property type="match status" value="1"/>
</dbReference>
<evidence type="ECO:0000256" key="2">
    <source>
        <dbReference type="ARBA" id="ARBA00008954"/>
    </source>
</evidence>
<reference evidence="5 6" key="2">
    <citation type="journal article" date="2017" name="Int. J. Syst. Evol. Microbiol.">
        <title>Adaptation of Surface-Associated Bacteria to the Open Ocean: A Genomically Distinct Subpopulation of Phaeobacter gallaeciensis Colonizes Pacific Mesozooplankton.</title>
        <authorList>
            <person name="Freese H.M."/>
            <person name="Methner A."/>
            <person name="Overmann J."/>
        </authorList>
    </citation>
    <scope>NUCLEOTIDE SEQUENCE [LARGE SCALE GENOMIC DNA]</scope>
    <source>
        <strain evidence="5 6">P66</strain>
    </source>
</reference>
<dbReference type="InterPro" id="IPR049704">
    <property type="entry name" value="Aminotrans_3_PPA_site"/>
</dbReference>
<dbReference type="PROSITE" id="PS00600">
    <property type="entry name" value="AA_TRANSFER_CLASS_3"/>
    <property type="match status" value="1"/>
</dbReference>
<dbReference type="Proteomes" id="UP000236536">
    <property type="component" value="Plasmid pP66_d"/>
</dbReference>
<proteinExistence type="inferred from homology"/>
<evidence type="ECO:0000313" key="6">
    <source>
        <dbReference type="Proteomes" id="UP000236536"/>
    </source>
</evidence>
<dbReference type="Pfam" id="PF00202">
    <property type="entry name" value="Aminotran_3"/>
    <property type="match status" value="1"/>
</dbReference>
<evidence type="ECO:0000256" key="1">
    <source>
        <dbReference type="ARBA" id="ARBA00001933"/>
    </source>
</evidence>
<dbReference type="SUPFAM" id="SSF53383">
    <property type="entry name" value="PLP-dependent transferases"/>
    <property type="match status" value="1"/>
</dbReference>
<dbReference type="EC" id="2.6.1.-" evidence="5"/>
<accession>A0ABM6RLC3</accession>
<dbReference type="InterPro" id="IPR015421">
    <property type="entry name" value="PyrdxlP-dep_Trfase_major"/>
</dbReference>
<reference evidence="5 6" key="1">
    <citation type="journal article" date="2017" name="Genome Biol. Evol.">
        <title>Trajectories and Drivers of Genome Evolution in Surface-Associated Marine Phaeobacter.</title>
        <authorList>
            <person name="Freese H.M."/>
            <person name="Sikorski J."/>
            <person name="Bunk B."/>
            <person name="Scheuner C."/>
            <person name="Meier-Kolthoff J.P."/>
            <person name="Sproer C."/>
            <person name="Gram L."/>
            <person name="Overmann J."/>
        </authorList>
    </citation>
    <scope>NUCLEOTIDE SEQUENCE [LARGE SCALE GENOMIC DNA]</scope>
    <source>
        <strain evidence="5 6">P66</strain>
    </source>
</reference>
<dbReference type="PANTHER" id="PTHR43094:SF1">
    <property type="entry name" value="AMINOTRANSFERASE CLASS-III"/>
    <property type="match status" value="1"/>
</dbReference>
<comment type="similarity">
    <text evidence="2 4">Belongs to the class-III pyridoxal-phosphate-dependent aminotransferase family.</text>
</comment>
<name>A0ABM6RLC3_9RHOB</name>
<sequence>MSSTSETALKPGSPIQVFYSGNRGHLPTIDRAKGVYLWDTTGKKYLDASSGPVITNIGHGNERVLQAMNEQAAKVCYASRAVFENQPNRNLAKKLVGLAGPSFDQAFLVGSGSEATEAAIKLARQYAVAKGEVQRTIVLARNPSYHGATLGAAAVTGDPQSDAVFEPVMRIMPKVPAPFSYRLPEGVSVEEHALDCAKQLDQQITETGAENVLAFIMEPVGGLATGGLVAPDCYYKAIRDICTKHGVLLIFDEVMSGAGRTGTFLSAEHWPDARPDMVTLAKGVAAGYTPLAAVLTPNYIVEPIVASGGFLHGHTYSANPLSCAVAVAVVDEMLRMDLMSNARDVGAYLMEGLRKIADQSAIIGDVRGKGMLMAVELVADKASKALIPAEHRAVYRLLEIGIDNGLLLYTRKTAGGKFGEWVMVTPPLTLTHEEADELLHLFAKSISDFERELADHGVLQLA</sequence>
<geneLocation type="plasmid" evidence="5 6">
    <name>pP66_d</name>
</geneLocation>
<dbReference type="InterPro" id="IPR015424">
    <property type="entry name" value="PyrdxlP-dep_Trfase"/>
</dbReference>
<keyword evidence="5" id="KW-0032">Aminotransferase</keyword>
<dbReference type="InterPro" id="IPR015422">
    <property type="entry name" value="PyrdxlP-dep_Trfase_small"/>
</dbReference>
<organism evidence="5 6">
    <name type="scientific">Phaeobacter inhibens</name>
    <dbReference type="NCBI Taxonomy" id="221822"/>
    <lineage>
        <taxon>Bacteria</taxon>
        <taxon>Pseudomonadati</taxon>
        <taxon>Pseudomonadota</taxon>
        <taxon>Alphaproteobacteria</taxon>
        <taxon>Rhodobacterales</taxon>
        <taxon>Roseobacteraceae</taxon>
        <taxon>Phaeobacter</taxon>
    </lineage>
</organism>
<dbReference type="EMBL" id="CP010709">
    <property type="protein sequence ID" value="AUQ97079.1"/>
    <property type="molecule type" value="Genomic_DNA"/>
</dbReference>
<evidence type="ECO:0000313" key="5">
    <source>
        <dbReference type="EMBL" id="AUQ97079.1"/>
    </source>
</evidence>
<keyword evidence="3 4" id="KW-0663">Pyridoxal phosphate</keyword>
<evidence type="ECO:0000256" key="4">
    <source>
        <dbReference type="RuleBase" id="RU003560"/>
    </source>
</evidence>
<dbReference type="Gene3D" id="3.40.640.10">
    <property type="entry name" value="Type I PLP-dependent aspartate aminotransferase-like (Major domain)"/>
    <property type="match status" value="1"/>
</dbReference>
<gene>
    <name evidence="5" type="ORF">PhaeoP66_04353</name>
</gene>
<keyword evidence="6" id="KW-1185">Reference proteome</keyword>
<dbReference type="RefSeq" id="WP_102875665.1">
    <property type="nucleotide sequence ID" value="NZ_CP010603.1"/>
</dbReference>
<dbReference type="InterPro" id="IPR005814">
    <property type="entry name" value="Aminotrans_3"/>
</dbReference>
<evidence type="ECO:0000256" key="3">
    <source>
        <dbReference type="ARBA" id="ARBA00022898"/>
    </source>
</evidence>
<keyword evidence="5" id="KW-0614">Plasmid</keyword>
<dbReference type="CDD" id="cd00610">
    <property type="entry name" value="OAT_like"/>
    <property type="match status" value="1"/>
</dbReference>
<comment type="cofactor">
    <cofactor evidence="1">
        <name>pyridoxal 5'-phosphate</name>
        <dbReference type="ChEBI" id="CHEBI:597326"/>
    </cofactor>
</comment>